<gene>
    <name evidence="5" type="primary">HTR12</name>
    <name evidence="5" type="ORF">CR513_32260</name>
</gene>
<evidence type="ECO:0000313" key="6">
    <source>
        <dbReference type="Proteomes" id="UP000257109"/>
    </source>
</evidence>
<reference evidence="5" key="1">
    <citation type="submission" date="2018-05" db="EMBL/GenBank/DDBJ databases">
        <title>Draft genome of Mucuna pruriens seed.</title>
        <authorList>
            <person name="Nnadi N.E."/>
            <person name="Vos R."/>
            <person name="Hasami M.H."/>
            <person name="Devisetty U.K."/>
            <person name="Aguiy J.C."/>
        </authorList>
    </citation>
    <scope>NUCLEOTIDE SEQUENCE [LARGE SCALE GENOMIC DNA]</scope>
    <source>
        <strain evidence="5">JCA_2017</strain>
    </source>
</reference>
<dbReference type="GO" id="GO:0003677">
    <property type="term" value="F:DNA binding"/>
    <property type="evidence" value="ECO:0007669"/>
    <property type="project" value="InterPro"/>
</dbReference>
<evidence type="ECO:0000313" key="5">
    <source>
        <dbReference type="EMBL" id="RDX86410.1"/>
    </source>
</evidence>
<dbReference type="PANTHER" id="PTHR11426">
    <property type="entry name" value="HISTONE H3"/>
    <property type="match status" value="1"/>
</dbReference>
<organism evidence="5 6">
    <name type="scientific">Mucuna pruriens</name>
    <name type="common">Velvet bean</name>
    <name type="synonym">Dolichos pruriens</name>
    <dbReference type="NCBI Taxonomy" id="157652"/>
    <lineage>
        <taxon>Eukaryota</taxon>
        <taxon>Viridiplantae</taxon>
        <taxon>Streptophyta</taxon>
        <taxon>Embryophyta</taxon>
        <taxon>Tracheophyta</taxon>
        <taxon>Spermatophyta</taxon>
        <taxon>Magnoliopsida</taxon>
        <taxon>eudicotyledons</taxon>
        <taxon>Gunneridae</taxon>
        <taxon>Pentapetalae</taxon>
        <taxon>rosids</taxon>
        <taxon>fabids</taxon>
        <taxon>Fabales</taxon>
        <taxon>Fabaceae</taxon>
        <taxon>Papilionoideae</taxon>
        <taxon>50 kb inversion clade</taxon>
        <taxon>NPAAA clade</taxon>
        <taxon>indigoferoid/millettioid clade</taxon>
        <taxon>Phaseoleae</taxon>
        <taxon>Mucuna</taxon>
    </lineage>
</organism>
<evidence type="ECO:0000259" key="4">
    <source>
        <dbReference type="Pfam" id="PF00125"/>
    </source>
</evidence>
<dbReference type="PRINTS" id="PR00622">
    <property type="entry name" value="HISTONEH3"/>
</dbReference>
<dbReference type="Gene3D" id="1.10.20.10">
    <property type="entry name" value="Histone, subunit A"/>
    <property type="match status" value="1"/>
</dbReference>
<dbReference type="Proteomes" id="UP000257109">
    <property type="component" value="Unassembled WGS sequence"/>
</dbReference>
<protein>
    <submittedName>
        <fullName evidence="5">Histone H3-like centromeric protein HTR12</fullName>
    </submittedName>
</protein>
<keyword evidence="2" id="KW-0007">Acetylation</keyword>
<dbReference type="OrthoDB" id="842664at2759"/>
<feature type="non-terminal residue" evidence="5">
    <location>
        <position position="155"/>
    </location>
</feature>
<feature type="region of interest" description="Disordered" evidence="3">
    <location>
        <begin position="1"/>
        <end position="22"/>
    </location>
</feature>
<feature type="non-terminal residue" evidence="5">
    <location>
        <position position="1"/>
    </location>
</feature>
<evidence type="ECO:0000256" key="3">
    <source>
        <dbReference type="SAM" id="MobiDB-lite"/>
    </source>
</evidence>
<dbReference type="InterPro" id="IPR007125">
    <property type="entry name" value="H2A/H2B/H3"/>
</dbReference>
<dbReference type="SMART" id="SM00428">
    <property type="entry name" value="H3"/>
    <property type="match status" value="1"/>
</dbReference>
<sequence length="155" mass="17939">MARVKHTPASRKPGTRNSNSSLSLFTLQNPHSLLYANSQTQEMKRRSKPGTKALREIRHFQKSFNLLIPAAPFIRCVKQITHQYSTEVSRWTPEAVVALQEQLYSTVCFSMKLYSLRYEHNAQKWTSYLTQLKIIWCTCLKMECSVPFTQGVLLL</sequence>
<comment type="caution">
    <text evidence="5">The sequence shown here is derived from an EMBL/GenBank/DDBJ whole genome shotgun (WGS) entry which is preliminary data.</text>
</comment>
<dbReference type="InterPro" id="IPR009072">
    <property type="entry name" value="Histone-fold"/>
</dbReference>
<dbReference type="GO" id="GO:0030527">
    <property type="term" value="F:structural constituent of chromatin"/>
    <property type="evidence" value="ECO:0007669"/>
    <property type="project" value="InterPro"/>
</dbReference>
<accession>A0A371G778</accession>
<name>A0A371G778_MUCPR</name>
<comment type="similarity">
    <text evidence="1">Belongs to the histone H3 family.</text>
</comment>
<keyword evidence="6" id="KW-1185">Reference proteome</keyword>
<dbReference type="AlphaFoldDB" id="A0A371G778"/>
<dbReference type="InterPro" id="IPR000164">
    <property type="entry name" value="Histone_H3/CENP-A"/>
</dbReference>
<proteinExistence type="inferred from homology"/>
<feature type="domain" description="Core Histone H2A/H2B/H3" evidence="4">
    <location>
        <begin position="49"/>
        <end position="101"/>
    </location>
</feature>
<dbReference type="EMBL" id="QJKJ01006525">
    <property type="protein sequence ID" value="RDX86410.1"/>
    <property type="molecule type" value="Genomic_DNA"/>
</dbReference>
<evidence type="ECO:0000256" key="1">
    <source>
        <dbReference type="ARBA" id="ARBA00010343"/>
    </source>
</evidence>
<dbReference type="GO" id="GO:0000786">
    <property type="term" value="C:nucleosome"/>
    <property type="evidence" value="ECO:0007669"/>
    <property type="project" value="InterPro"/>
</dbReference>
<dbReference type="STRING" id="157652.A0A371G778"/>
<evidence type="ECO:0000256" key="2">
    <source>
        <dbReference type="ARBA" id="ARBA00022990"/>
    </source>
</evidence>
<dbReference type="Pfam" id="PF00125">
    <property type="entry name" value="Histone"/>
    <property type="match status" value="1"/>
</dbReference>
<dbReference type="GO" id="GO:0046982">
    <property type="term" value="F:protein heterodimerization activity"/>
    <property type="evidence" value="ECO:0007669"/>
    <property type="project" value="InterPro"/>
</dbReference>
<dbReference type="SUPFAM" id="SSF47113">
    <property type="entry name" value="Histone-fold"/>
    <property type="match status" value="1"/>
</dbReference>